<comment type="caution">
    <text evidence="9">The sequence shown here is derived from an EMBL/GenBank/DDBJ whole genome shotgun (WGS) entry which is preliminary data.</text>
</comment>
<dbReference type="NCBIfam" id="TIGR00459">
    <property type="entry name" value="aspS_bact"/>
    <property type="match status" value="1"/>
</dbReference>
<evidence type="ECO:0000256" key="4">
    <source>
        <dbReference type="ARBA" id="ARBA00022840"/>
    </source>
</evidence>
<dbReference type="Gene3D" id="3.30.1360.30">
    <property type="entry name" value="GAD-like domain"/>
    <property type="match status" value="1"/>
</dbReference>
<dbReference type="InterPro" id="IPR004365">
    <property type="entry name" value="NA-bd_OB_tRNA"/>
</dbReference>
<feature type="binding site" evidence="7">
    <location>
        <begin position="218"/>
        <end position="220"/>
    </location>
    <ligand>
        <name>ATP</name>
        <dbReference type="ChEBI" id="CHEBI:30616"/>
    </ligand>
</feature>
<feature type="binding site" evidence="7">
    <location>
        <position position="218"/>
    </location>
    <ligand>
        <name>L-aspartate</name>
        <dbReference type="ChEBI" id="CHEBI:29991"/>
    </ligand>
</feature>
<evidence type="ECO:0000256" key="1">
    <source>
        <dbReference type="ARBA" id="ARBA00006303"/>
    </source>
</evidence>
<dbReference type="Pfam" id="PF00152">
    <property type="entry name" value="tRNA-synt_2"/>
    <property type="match status" value="1"/>
</dbReference>
<accession>A0ABV7TX29</accession>
<dbReference type="GO" id="GO:0004815">
    <property type="term" value="F:aspartate-tRNA ligase activity"/>
    <property type="evidence" value="ECO:0007669"/>
    <property type="project" value="UniProtKB-EC"/>
</dbReference>
<evidence type="ECO:0000256" key="3">
    <source>
        <dbReference type="ARBA" id="ARBA00022741"/>
    </source>
</evidence>
<comment type="catalytic activity">
    <reaction evidence="7">
        <text>tRNA(Asx) + L-aspartate + ATP = L-aspartyl-tRNA(Asx) + AMP + diphosphate</text>
        <dbReference type="Rhea" id="RHEA:18349"/>
        <dbReference type="Rhea" id="RHEA-COMP:9710"/>
        <dbReference type="Rhea" id="RHEA-COMP:9711"/>
        <dbReference type="ChEBI" id="CHEBI:29991"/>
        <dbReference type="ChEBI" id="CHEBI:30616"/>
        <dbReference type="ChEBI" id="CHEBI:33019"/>
        <dbReference type="ChEBI" id="CHEBI:78442"/>
        <dbReference type="ChEBI" id="CHEBI:78516"/>
        <dbReference type="ChEBI" id="CHEBI:456215"/>
        <dbReference type="EC" id="6.1.1.23"/>
    </reaction>
</comment>
<keyword evidence="6 7" id="KW-0030">Aminoacyl-tRNA synthetase</keyword>
<dbReference type="NCBIfam" id="NF001750">
    <property type="entry name" value="PRK00476.1"/>
    <property type="match status" value="1"/>
</dbReference>
<organism evidence="9 10">
    <name type="scientific">Vogesella amnigena</name>
    <dbReference type="NCBI Taxonomy" id="1507449"/>
    <lineage>
        <taxon>Bacteria</taxon>
        <taxon>Pseudomonadati</taxon>
        <taxon>Pseudomonadota</taxon>
        <taxon>Betaproteobacteria</taxon>
        <taxon>Neisseriales</taxon>
        <taxon>Chromobacteriaceae</taxon>
        <taxon>Vogesella</taxon>
    </lineage>
</organism>
<feature type="binding site" evidence="7">
    <location>
        <position position="227"/>
    </location>
    <ligand>
        <name>ATP</name>
        <dbReference type="ChEBI" id="CHEBI:30616"/>
    </ligand>
</feature>
<dbReference type="CDD" id="cd00777">
    <property type="entry name" value="AspRS_core"/>
    <property type="match status" value="1"/>
</dbReference>
<dbReference type="PANTHER" id="PTHR22594">
    <property type="entry name" value="ASPARTYL/LYSYL-TRNA SYNTHETASE"/>
    <property type="match status" value="1"/>
</dbReference>
<dbReference type="PROSITE" id="PS50862">
    <property type="entry name" value="AA_TRNA_LIGASE_II"/>
    <property type="match status" value="1"/>
</dbReference>
<dbReference type="RefSeq" id="WP_390280741.1">
    <property type="nucleotide sequence ID" value="NZ_JBHRYH010000044.1"/>
</dbReference>
<keyword evidence="10" id="KW-1185">Reference proteome</keyword>
<evidence type="ECO:0000256" key="7">
    <source>
        <dbReference type="HAMAP-Rule" id="MF_00044"/>
    </source>
</evidence>
<comment type="subcellular location">
    <subcellularLocation>
        <location evidence="7">Cytoplasm</location>
    </subcellularLocation>
</comment>
<feature type="site" description="Important for tRNA non-discrimination" evidence="7">
    <location>
        <position position="30"/>
    </location>
</feature>
<dbReference type="Pfam" id="PF02938">
    <property type="entry name" value="GAD"/>
    <property type="match status" value="1"/>
</dbReference>
<feature type="region of interest" description="Aspartate" evidence="7">
    <location>
        <begin position="196"/>
        <end position="199"/>
    </location>
</feature>
<dbReference type="InterPro" id="IPR047090">
    <property type="entry name" value="AspRS_core"/>
</dbReference>
<dbReference type="CDD" id="cd04317">
    <property type="entry name" value="EcAspRS_like_N"/>
    <property type="match status" value="1"/>
</dbReference>
<dbReference type="InterPro" id="IPR004364">
    <property type="entry name" value="Aa-tRNA-synt_II"/>
</dbReference>
<dbReference type="InterPro" id="IPR012340">
    <property type="entry name" value="NA-bd_OB-fold"/>
</dbReference>
<keyword evidence="2 7" id="KW-0436">Ligase</keyword>
<dbReference type="PANTHER" id="PTHR22594:SF5">
    <property type="entry name" value="ASPARTATE--TRNA LIGASE, MITOCHONDRIAL"/>
    <property type="match status" value="1"/>
</dbReference>
<feature type="binding site" evidence="7">
    <location>
        <position position="454"/>
    </location>
    <ligand>
        <name>L-aspartate</name>
        <dbReference type="ChEBI" id="CHEBI:29991"/>
    </ligand>
</feature>
<sequence>MRTDYCGLIDKKYLGQTVTVKGWAHRRRDHGGVIFIDLRDREGLVQVVIDPDTPEAFQTADSARNEFVLAITGIVRERPAGTANSKMISGEIEILAKEIEILNAAATPPFQIDDENLSENVRLTNRVIDLRRPAMQKNLRLRYKVAMGVRNHLDKQGFIDIETPMLTRSTPEGARDYLVPSRVHPGEFFALPQSPQLFKQLLMVAGFDRYYQITKCFRDEDLRADRQPEFTQIDIETSFLNEDEIMDITENMAQEIFRDVMGVELGKFPRMTYADAMHYYGSDKPDLRVSLQFTELTDVMKSEEFKVFRGAADMPNGRVVGLRVPGGSGISRKEIDDYTQFVAIYGAKGLAYIKVNDVTKLNEEGLQSPIVKFLSADGIKAIIERTGAQNGDIIFFGADKAKVVNEAIGALRIKIGHERGLEGGYFVKEWRPLWVVDFPMFEHDEEDDRWTACHHPFTSPKPGHEDLMETNPGACLARAYDMVLNGWEIGGGSVRIHRADIQEKVFAALKISPEEQQNKFGFLLDNLKFGAPPHGGLAFGLDRLVTLMAGAESIRDVIAFPKTQRAQCLLTNAPNAVDEKQLRELNLRLRQKAEPTA</sequence>
<keyword evidence="3 7" id="KW-0547">Nucleotide-binding</keyword>
<proteinExistence type="inferred from homology"/>
<protein>
    <recommendedName>
        <fullName evidence="7">Aspartate--tRNA(Asp/Asn) ligase</fullName>
        <ecNumber evidence="7">6.1.1.23</ecNumber>
    </recommendedName>
    <alternativeName>
        <fullName evidence="7">Aspartyl-tRNA synthetase</fullName>
        <shortName evidence="7">AspRS</shortName>
    </alternativeName>
    <alternativeName>
        <fullName evidence="7">Non-discriminating aspartyl-tRNA synthetase</fullName>
        <shortName evidence="7">ND-AspRS</shortName>
    </alternativeName>
</protein>
<dbReference type="EMBL" id="JBHRYH010000044">
    <property type="protein sequence ID" value="MFC3627265.1"/>
    <property type="molecule type" value="Genomic_DNA"/>
</dbReference>
<dbReference type="SUPFAM" id="SSF55681">
    <property type="entry name" value="Class II aaRS and biotin synthetases"/>
    <property type="match status" value="1"/>
</dbReference>
<dbReference type="EC" id="6.1.1.23" evidence="7"/>
<feature type="binding site" evidence="7">
    <location>
        <position position="172"/>
    </location>
    <ligand>
        <name>L-aspartate</name>
        <dbReference type="ChEBI" id="CHEBI:29991"/>
    </ligand>
</feature>
<dbReference type="InterPro" id="IPR004524">
    <property type="entry name" value="Asp-tRNA-ligase_1"/>
</dbReference>
<dbReference type="InterPro" id="IPR047089">
    <property type="entry name" value="Asp-tRNA-ligase_1_N"/>
</dbReference>
<dbReference type="InterPro" id="IPR006195">
    <property type="entry name" value="aa-tRNA-synth_II"/>
</dbReference>
<dbReference type="InterPro" id="IPR002312">
    <property type="entry name" value="Asp/Asn-tRNA-synth_IIb"/>
</dbReference>
<dbReference type="PRINTS" id="PR01042">
    <property type="entry name" value="TRNASYNTHASP"/>
</dbReference>
<name>A0ABV7TX29_9NEIS</name>
<evidence type="ECO:0000256" key="6">
    <source>
        <dbReference type="ARBA" id="ARBA00023146"/>
    </source>
</evidence>
<comment type="function">
    <text evidence="7">Aspartyl-tRNA synthetase with relaxed tRNA specificity since it is able to aspartylate not only its cognate tRNA(Asp) but also tRNA(Asn). Reaction proceeds in two steps: L-aspartate is first activated by ATP to form Asp-AMP and then transferred to the acceptor end of tRNA(Asp/Asn).</text>
</comment>
<dbReference type="Proteomes" id="UP001595636">
    <property type="component" value="Unassembled WGS sequence"/>
</dbReference>
<feature type="binding site" evidence="7">
    <location>
        <begin position="540"/>
        <end position="543"/>
    </location>
    <ligand>
        <name>ATP</name>
        <dbReference type="ChEBI" id="CHEBI:30616"/>
    </ligand>
</feature>
<feature type="binding site" evidence="7">
    <location>
        <position position="495"/>
    </location>
    <ligand>
        <name>L-aspartate</name>
        <dbReference type="ChEBI" id="CHEBI:29991"/>
    </ligand>
</feature>
<dbReference type="InterPro" id="IPR029351">
    <property type="entry name" value="GAD_dom"/>
</dbReference>
<comment type="similarity">
    <text evidence="1 7">Belongs to the class-II aminoacyl-tRNA synthetase family. Type 1 subfamily.</text>
</comment>
<feature type="domain" description="Aminoacyl-transfer RNA synthetases class-II family profile" evidence="8">
    <location>
        <begin position="139"/>
        <end position="561"/>
    </location>
</feature>
<dbReference type="SUPFAM" id="SSF50249">
    <property type="entry name" value="Nucleic acid-binding proteins"/>
    <property type="match status" value="1"/>
</dbReference>
<dbReference type="InterPro" id="IPR004115">
    <property type="entry name" value="GAD-like_sf"/>
</dbReference>
<gene>
    <name evidence="7 9" type="primary">aspS</name>
    <name evidence="9" type="ORF">ACFOKJ_14195</name>
</gene>
<keyword evidence="4 7" id="KW-0067">ATP-binding</keyword>
<dbReference type="InterPro" id="IPR045864">
    <property type="entry name" value="aa-tRNA-synth_II/BPL/LPL"/>
</dbReference>
<dbReference type="Pfam" id="PF01336">
    <property type="entry name" value="tRNA_anti-codon"/>
    <property type="match status" value="1"/>
</dbReference>
<evidence type="ECO:0000256" key="5">
    <source>
        <dbReference type="ARBA" id="ARBA00022917"/>
    </source>
</evidence>
<dbReference type="Gene3D" id="2.40.50.140">
    <property type="entry name" value="Nucleic acid-binding proteins"/>
    <property type="match status" value="1"/>
</dbReference>
<evidence type="ECO:0000313" key="9">
    <source>
        <dbReference type="EMBL" id="MFC3627265.1"/>
    </source>
</evidence>
<dbReference type="HAMAP" id="MF_00044">
    <property type="entry name" value="Asp_tRNA_synth_type1"/>
    <property type="match status" value="1"/>
</dbReference>
<evidence type="ECO:0000259" key="8">
    <source>
        <dbReference type="PROSITE" id="PS50862"/>
    </source>
</evidence>
<evidence type="ECO:0000256" key="2">
    <source>
        <dbReference type="ARBA" id="ARBA00022598"/>
    </source>
</evidence>
<reference evidence="10" key="1">
    <citation type="journal article" date="2019" name="Int. J. Syst. Evol. Microbiol.">
        <title>The Global Catalogue of Microorganisms (GCM) 10K type strain sequencing project: providing services to taxonomists for standard genome sequencing and annotation.</title>
        <authorList>
            <consortium name="The Broad Institute Genomics Platform"/>
            <consortium name="The Broad Institute Genome Sequencing Center for Infectious Disease"/>
            <person name="Wu L."/>
            <person name="Ma J."/>
        </authorList>
    </citation>
    <scope>NUCLEOTIDE SEQUENCE [LARGE SCALE GENOMIC DNA]</scope>
    <source>
        <strain evidence="10">KCTC 42195</strain>
    </source>
</reference>
<evidence type="ECO:0000313" key="10">
    <source>
        <dbReference type="Proteomes" id="UP001595636"/>
    </source>
</evidence>
<keyword evidence="5 7" id="KW-0648">Protein biosynthesis</keyword>
<feature type="site" description="Important for tRNA non-discrimination" evidence="7">
    <location>
        <position position="81"/>
    </location>
</feature>
<dbReference type="SUPFAM" id="SSF55261">
    <property type="entry name" value="GAD domain-like"/>
    <property type="match status" value="1"/>
</dbReference>
<keyword evidence="7" id="KW-0963">Cytoplasm</keyword>
<dbReference type="Gene3D" id="3.30.930.10">
    <property type="entry name" value="Bira Bifunctional Protein, Domain 2"/>
    <property type="match status" value="1"/>
</dbReference>
<feature type="binding site" evidence="7">
    <location>
        <position position="488"/>
    </location>
    <ligand>
        <name>ATP</name>
        <dbReference type="ChEBI" id="CHEBI:30616"/>
    </ligand>
</feature>
<comment type="subunit">
    <text evidence="7">Homodimer.</text>
</comment>